<dbReference type="GO" id="GO:0004301">
    <property type="term" value="F:epoxide hydrolase activity"/>
    <property type="evidence" value="ECO:0007669"/>
    <property type="project" value="TreeGrafter"/>
</dbReference>
<organism evidence="6 7">
    <name type="scientific">Puia dinghuensis</name>
    <dbReference type="NCBI Taxonomy" id="1792502"/>
    <lineage>
        <taxon>Bacteria</taxon>
        <taxon>Pseudomonadati</taxon>
        <taxon>Bacteroidota</taxon>
        <taxon>Chitinophagia</taxon>
        <taxon>Chitinophagales</taxon>
        <taxon>Chitinophagaceae</taxon>
        <taxon>Puia</taxon>
    </lineage>
</organism>
<keyword evidence="2" id="KW-0058">Aromatic hydrocarbons catabolism</keyword>
<reference evidence="6" key="1">
    <citation type="journal article" date="2014" name="Int. J. Syst. Evol. Microbiol.">
        <title>Complete genome sequence of Corynebacterium casei LMG S-19264T (=DSM 44701T), isolated from a smear-ripened cheese.</title>
        <authorList>
            <consortium name="US DOE Joint Genome Institute (JGI-PGF)"/>
            <person name="Walter F."/>
            <person name="Albersmeier A."/>
            <person name="Kalinowski J."/>
            <person name="Ruckert C."/>
        </authorList>
    </citation>
    <scope>NUCLEOTIDE SEQUENCE</scope>
    <source>
        <strain evidence="6">CGMCC 1.15448</strain>
    </source>
</reference>
<feature type="active site" description="Nucleophile" evidence="4">
    <location>
        <position position="170"/>
    </location>
</feature>
<dbReference type="InterPro" id="IPR000639">
    <property type="entry name" value="Epox_hydrolase-like"/>
</dbReference>
<dbReference type="InterPro" id="IPR010497">
    <property type="entry name" value="Epoxide_hydro_N"/>
</dbReference>
<gene>
    <name evidence="6" type="ORF">GCM10011511_56690</name>
</gene>
<evidence type="ECO:0000256" key="4">
    <source>
        <dbReference type="PIRSR" id="PIRSR001112-1"/>
    </source>
</evidence>
<protein>
    <submittedName>
        <fullName evidence="6">Hydrolase</fullName>
    </submittedName>
</protein>
<sequence>MRINIPDEDVEDLRRRLRQTRWPSPIAASQWADGTDGDYLRELVAYWADHYDWREREARLNRWDHFLADVDGVGLHFIRAAGQGTNPVPLLLMQGWPSSFIQMLNIIPLLTEARSDGTPSFDVIAVSMPGYPFTQFPREHGMSFARIADIIMKLMVDVLGYKKFAARGSDQGALVQQQMGLKYPERLIGLHRTGITPFVFPMPENLSEAEVAYQQQVGAWASAETAYARIQGLRPETLTPALADSPVALASWFIEKFQRWGDCEGDVDTHFGRDNLLDNLSLHWFTGSGAASVRLYREVMRDPGLKGVVRVPTAIMMPLRDGITVPAPREWAERFYTVERWTVMPQGGHFAEWEKPNEVADDVREFFGGLEQGQGLADLTDIVL</sequence>
<name>A0A8J2UJ49_9BACT</name>
<evidence type="ECO:0000313" key="6">
    <source>
        <dbReference type="EMBL" id="GGB25419.1"/>
    </source>
</evidence>
<dbReference type="PANTHER" id="PTHR21661:SF35">
    <property type="entry name" value="EPOXIDE HYDROLASE"/>
    <property type="match status" value="1"/>
</dbReference>
<feature type="domain" description="Epoxide hydrolase N-terminal" evidence="5">
    <location>
        <begin position="2"/>
        <end position="102"/>
    </location>
</feature>
<dbReference type="AlphaFoldDB" id="A0A8J2UJ49"/>
<dbReference type="GO" id="GO:0097176">
    <property type="term" value="P:epoxide metabolic process"/>
    <property type="evidence" value="ECO:0007669"/>
    <property type="project" value="TreeGrafter"/>
</dbReference>
<dbReference type="Gene3D" id="3.40.50.1820">
    <property type="entry name" value="alpha/beta hydrolase"/>
    <property type="match status" value="1"/>
</dbReference>
<feature type="active site" description="Proton donor" evidence="4">
    <location>
        <position position="296"/>
    </location>
</feature>
<comment type="similarity">
    <text evidence="1">Belongs to the peptidase S33 family.</text>
</comment>
<dbReference type="InterPro" id="IPR016292">
    <property type="entry name" value="Epoxide_hydrolase"/>
</dbReference>
<keyword evidence="7" id="KW-1185">Reference proteome</keyword>
<keyword evidence="3 6" id="KW-0378">Hydrolase</keyword>
<evidence type="ECO:0000256" key="1">
    <source>
        <dbReference type="ARBA" id="ARBA00010088"/>
    </source>
</evidence>
<dbReference type="InterPro" id="IPR029058">
    <property type="entry name" value="AB_hydrolase_fold"/>
</dbReference>
<dbReference type="EMBL" id="BMJC01000009">
    <property type="protein sequence ID" value="GGB25419.1"/>
    <property type="molecule type" value="Genomic_DNA"/>
</dbReference>
<feature type="active site" description="Proton acceptor" evidence="4">
    <location>
        <position position="349"/>
    </location>
</feature>
<evidence type="ECO:0000259" key="5">
    <source>
        <dbReference type="Pfam" id="PF06441"/>
    </source>
</evidence>
<dbReference type="Proteomes" id="UP000607559">
    <property type="component" value="Unassembled WGS sequence"/>
</dbReference>
<evidence type="ECO:0000313" key="7">
    <source>
        <dbReference type="Proteomes" id="UP000607559"/>
    </source>
</evidence>
<dbReference type="PRINTS" id="PR00412">
    <property type="entry name" value="EPOXHYDRLASE"/>
</dbReference>
<dbReference type="PIRSF" id="PIRSF001112">
    <property type="entry name" value="Epoxide_hydrolase"/>
    <property type="match status" value="1"/>
</dbReference>
<reference evidence="6" key="2">
    <citation type="submission" date="2020-09" db="EMBL/GenBank/DDBJ databases">
        <authorList>
            <person name="Sun Q."/>
            <person name="Zhou Y."/>
        </authorList>
    </citation>
    <scope>NUCLEOTIDE SEQUENCE</scope>
    <source>
        <strain evidence="6">CGMCC 1.15448</strain>
    </source>
</reference>
<comment type="caution">
    <text evidence="6">The sequence shown here is derived from an EMBL/GenBank/DDBJ whole genome shotgun (WGS) entry which is preliminary data.</text>
</comment>
<dbReference type="SUPFAM" id="SSF53474">
    <property type="entry name" value="alpha/beta-Hydrolases"/>
    <property type="match status" value="1"/>
</dbReference>
<evidence type="ECO:0000256" key="2">
    <source>
        <dbReference type="ARBA" id="ARBA00022797"/>
    </source>
</evidence>
<accession>A0A8J2UJ49</accession>
<dbReference type="Pfam" id="PF06441">
    <property type="entry name" value="EHN"/>
    <property type="match status" value="1"/>
</dbReference>
<proteinExistence type="inferred from homology"/>
<evidence type="ECO:0000256" key="3">
    <source>
        <dbReference type="ARBA" id="ARBA00022801"/>
    </source>
</evidence>
<dbReference type="PANTHER" id="PTHR21661">
    <property type="entry name" value="EPOXIDE HYDROLASE 1-RELATED"/>
    <property type="match status" value="1"/>
</dbReference>